<sequence length="86" mass="9512">MEGLTSDYLVIKDPSSNVVDNDNVGKTGQIMQIKYCSAISRSSPVLVICTTIGLIIYDWKSLAILLHIPCPKDDNGEFGFFDFILI</sequence>
<dbReference type="Proteomes" id="UP000887565">
    <property type="component" value="Unplaced"/>
</dbReference>
<evidence type="ECO:0000313" key="2">
    <source>
        <dbReference type="WBParaSite" id="nRc.2.0.1.t02608-RA"/>
    </source>
</evidence>
<dbReference type="AlphaFoldDB" id="A0A915HKW3"/>
<protein>
    <submittedName>
        <fullName evidence="2">Uncharacterized protein</fullName>
    </submittedName>
</protein>
<dbReference type="WBParaSite" id="nRc.2.0.1.t02608-RA">
    <property type="protein sequence ID" value="nRc.2.0.1.t02608-RA"/>
    <property type="gene ID" value="nRc.2.0.1.g02608"/>
</dbReference>
<proteinExistence type="predicted"/>
<organism evidence="1 2">
    <name type="scientific">Romanomermis culicivorax</name>
    <name type="common">Nematode worm</name>
    <dbReference type="NCBI Taxonomy" id="13658"/>
    <lineage>
        <taxon>Eukaryota</taxon>
        <taxon>Metazoa</taxon>
        <taxon>Ecdysozoa</taxon>
        <taxon>Nematoda</taxon>
        <taxon>Enoplea</taxon>
        <taxon>Dorylaimia</taxon>
        <taxon>Mermithida</taxon>
        <taxon>Mermithoidea</taxon>
        <taxon>Mermithidae</taxon>
        <taxon>Romanomermis</taxon>
    </lineage>
</organism>
<name>A0A915HKW3_ROMCU</name>
<keyword evidence="1" id="KW-1185">Reference proteome</keyword>
<reference evidence="2" key="1">
    <citation type="submission" date="2022-11" db="UniProtKB">
        <authorList>
            <consortium name="WormBaseParasite"/>
        </authorList>
    </citation>
    <scope>IDENTIFICATION</scope>
</reference>
<evidence type="ECO:0000313" key="1">
    <source>
        <dbReference type="Proteomes" id="UP000887565"/>
    </source>
</evidence>
<accession>A0A915HKW3</accession>